<evidence type="ECO:0000313" key="2">
    <source>
        <dbReference type="Proteomes" id="UP000887565"/>
    </source>
</evidence>
<accession>A0A915JUV9</accession>
<keyword evidence="1" id="KW-0472">Membrane</keyword>
<keyword evidence="1" id="KW-1133">Transmembrane helix</keyword>
<evidence type="ECO:0000313" key="3">
    <source>
        <dbReference type="WBParaSite" id="nRc.2.0.1.t30155-RA"/>
    </source>
</evidence>
<dbReference type="WBParaSite" id="nRc.2.0.1.t30155-RA">
    <property type="protein sequence ID" value="nRc.2.0.1.t30155-RA"/>
    <property type="gene ID" value="nRc.2.0.1.g30155"/>
</dbReference>
<sequence>MNEKDDDNYLEYMLHFLHSLLVLWMIFFYTKCVLFMNRAANKIAASHSTSGGERLALKRRRQNFRLSLHYLFITTAFVFLIACWLAYKLVGTDFVTVGAKKVAYFANSMIAGLIFVSTNSTFWRDCSSLFK</sequence>
<name>A0A915JUV9_ROMCU</name>
<keyword evidence="1" id="KW-0812">Transmembrane</keyword>
<organism evidence="2 3">
    <name type="scientific">Romanomermis culicivorax</name>
    <name type="common">Nematode worm</name>
    <dbReference type="NCBI Taxonomy" id="13658"/>
    <lineage>
        <taxon>Eukaryota</taxon>
        <taxon>Metazoa</taxon>
        <taxon>Ecdysozoa</taxon>
        <taxon>Nematoda</taxon>
        <taxon>Enoplea</taxon>
        <taxon>Dorylaimia</taxon>
        <taxon>Mermithida</taxon>
        <taxon>Mermithoidea</taxon>
        <taxon>Mermithidae</taxon>
        <taxon>Romanomermis</taxon>
    </lineage>
</organism>
<feature type="transmembrane region" description="Helical" evidence="1">
    <location>
        <begin position="102"/>
        <end position="123"/>
    </location>
</feature>
<protein>
    <submittedName>
        <fullName evidence="3">Uncharacterized protein</fullName>
    </submittedName>
</protein>
<proteinExistence type="predicted"/>
<dbReference type="Proteomes" id="UP000887565">
    <property type="component" value="Unplaced"/>
</dbReference>
<dbReference type="AlphaFoldDB" id="A0A915JUV9"/>
<keyword evidence="2" id="KW-1185">Reference proteome</keyword>
<evidence type="ECO:0000256" key="1">
    <source>
        <dbReference type="SAM" id="Phobius"/>
    </source>
</evidence>
<dbReference type="Gene3D" id="1.20.1070.10">
    <property type="entry name" value="Rhodopsin 7-helix transmembrane proteins"/>
    <property type="match status" value="1"/>
</dbReference>
<feature type="transmembrane region" description="Helical" evidence="1">
    <location>
        <begin position="12"/>
        <end position="30"/>
    </location>
</feature>
<reference evidence="3" key="1">
    <citation type="submission" date="2022-11" db="UniProtKB">
        <authorList>
            <consortium name="WormBaseParasite"/>
        </authorList>
    </citation>
    <scope>IDENTIFICATION</scope>
</reference>
<feature type="transmembrane region" description="Helical" evidence="1">
    <location>
        <begin position="68"/>
        <end position="90"/>
    </location>
</feature>